<evidence type="ECO:0000256" key="1">
    <source>
        <dbReference type="ARBA" id="ARBA00023004"/>
    </source>
</evidence>
<dbReference type="InterPro" id="IPR050612">
    <property type="entry name" value="Prok_Mopterin_Oxidored"/>
</dbReference>
<feature type="non-terminal residue" evidence="3">
    <location>
        <position position="89"/>
    </location>
</feature>
<dbReference type="GO" id="GO:0051536">
    <property type="term" value="F:iron-sulfur cluster binding"/>
    <property type="evidence" value="ECO:0007669"/>
    <property type="project" value="UniProtKB-KW"/>
</dbReference>
<dbReference type="PANTHER" id="PTHR43742:SF6">
    <property type="entry name" value="OXIDOREDUCTASE YYAE-RELATED"/>
    <property type="match status" value="1"/>
</dbReference>
<dbReference type="AlphaFoldDB" id="X1KQ48"/>
<comment type="caution">
    <text evidence="3">The sequence shown here is derived from an EMBL/GenBank/DDBJ whole genome shotgun (WGS) entry which is preliminary data.</text>
</comment>
<reference evidence="3" key="1">
    <citation type="journal article" date="2014" name="Front. Microbiol.">
        <title>High frequency of phylogenetically diverse reductive dehalogenase-homologous genes in deep subseafloor sedimentary metagenomes.</title>
        <authorList>
            <person name="Kawai M."/>
            <person name="Futagami T."/>
            <person name="Toyoda A."/>
            <person name="Takaki Y."/>
            <person name="Nishi S."/>
            <person name="Hori S."/>
            <person name="Arai W."/>
            <person name="Tsubouchi T."/>
            <person name="Morono Y."/>
            <person name="Uchiyama I."/>
            <person name="Ito T."/>
            <person name="Fujiyama A."/>
            <person name="Inagaki F."/>
            <person name="Takami H."/>
        </authorList>
    </citation>
    <scope>NUCLEOTIDE SEQUENCE</scope>
    <source>
        <strain evidence="3">Expedition CK06-06</strain>
    </source>
</reference>
<keyword evidence="2" id="KW-0411">Iron-sulfur</keyword>
<dbReference type="SUPFAM" id="SSF53706">
    <property type="entry name" value="Formate dehydrogenase/DMSO reductase, domains 1-3"/>
    <property type="match status" value="1"/>
</dbReference>
<evidence type="ECO:0000256" key="2">
    <source>
        <dbReference type="ARBA" id="ARBA00023014"/>
    </source>
</evidence>
<dbReference type="PANTHER" id="PTHR43742">
    <property type="entry name" value="TRIMETHYLAMINE-N-OXIDE REDUCTASE"/>
    <property type="match status" value="1"/>
</dbReference>
<keyword evidence="1" id="KW-0408">Iron</keyword>
<name>X1KQ48_9ZZZZ</name>
<dbReference type="Gene3D" id="3.40.228.10">
    <property type="entry name" value="Dimethylsulfoxide Reductase, domain 2"/>
    <property type="match status" value="1"/>
</dbReference>
<accession>X1KQ48</accession>
<gene>
    <name evidence="3" type="ORF">S03H2_71590</name>
</gene>
<proteinExistence type="predicted"/>
<protein>
    <submittedName>
        <fullName evidence="3">Uncharacterized protein</fullName>
    </submittedName>
</protein>
<sequence>MPVRPSSDLALALGMLNVVVNEGLYDKTFVDKWTVGFDKLEAHIQDYTPEKVEKITWVPAEKIREITRFYATNRPASITWGNAMDEGVN</sequence>
<evidence type="ECO:0000313" key="3">
    <source>
        <dbReference type="EMBL" id="GAH92289.1"/>
    </source>
</evidence>
<keyword evidence="2" id="KW-0479">Metal-binding</keyword>
<dbReference type="EMBL" id="BARU01047985">
    <property type="protein sequence ID" value="GAH92289.1"/>
    <property type="molecule type" value="Genomic_DNA"/>
</dbReference>
<organism evidence="3">
    <name type="scientific">marine sediment metagenome</name>
    <dbReference type="NCBI Taxonomy" id="412755"/>
    <lineage>
        <taxon>unclassified sequences</taxon>
        <taxon>metagenomes</taxon>
        <taxon>ecological metagenomes</taxon>
    </lineage>
</organism>